<dbReference type="PANTHER" id="PTHR39639">
    <property type="entry name" value="CHROMOSOME 16, WHOLE GENOME SHOTGUN SEQUENCE"/>
    <property type="match status" value="1"/>
</dbReference>
<organism evidence="2 3">
    <name type="scientific">Psychrosphaera aquimarina</name>
    <dbReference type="NCBI Taxonomy" id="2044854"/>
    <lineage>
        <taxon>Bacteria</taxon>
        <taxon>Pseudomonadati</taxon>
        <taxon>Pseudomonadota</taxon>
        <taxon>Gammaproteobacteria</taxon>
        <taxon>Alteromonadales</taxon>
        <taxon>Pseudoalteromonadaceae</taxon>
        <taxon>Psychrosphaera</taxon>
    </lineage>
</organism>
<dbReference type="Proteomes" id="UP001257914">
    <property type="component" value="Unassembled WGS sequence"/>
</dbReference>
<dbReference type="RefSeq" id="WP_315947738.1">
    <property type="nucleotide sequence ID" value="NZ_JAWCUA010000010.1"/>
</dbReference>
<dbReference type="PANTHER" id="PTHR39639:SF1">
    <property type="entry name" value="DUF262 DOMAIN-CONTAINING PROTEIN"/>
    <property type="match status" value="1"/>
</dbReference>
<accession>A0ABU3R398</accession>
<reference evidence="2 3" key="1">
    <citation type="submission" date="2023-10" db="EMBL/GenBank/DDBJ databases">
        <title>Psychrosphaera aquimaarina strain SW33 isolated from seawater.</title>
        <authorList>
            <person name="Bayburt H."/>
            <person name="Kim J.M."/>
            <person name="Choi B.J."/>
            <person name="Jeon C.O."/>
        </authorList>
    </citation>
    <scope>NUCLEOTIDE SEQUENCE [LARGE SCALE GENOMIC DNA]</scope>
    <source>
        <strain evidence="2 3">KCTC 52743</strain>
    </source>
</reference>
<gene>
    <name evidence="2" type="ORF">RT723_14245</name>
</gene>
<dbReference type="InterPro" id="IPR004919">
    <property type="entry name" value="GmrSD_N"/>
</dbReference>
<proteinExistence type="predicted"/>
<sequence length="355" mass="41394">MIRYQVRSKELIDLVNEIKSRRLIMSPYFQRNLVWRDVHKIDFIKTILMGLPFPQIFIAKGTIDLESMTTTSCIVDGQQRMSSIVEFTQDKFKVDSKFFSELSPEIREEVLKYQIPIIDLDLKNDDPEVKEIFQRLNRTFYSLNAIEKLSSEYASSEFMLLAKHFTGEIAFEHNDDEDSFLLIDPSIPQEFIDWAKANEVNAFKKLIVEGNVFTPYEISRQIHLMFTLNLLATQIGGIYTRNELATRFLDEHKESFDFKNELLARFETASRFILSLNLPGNSYWYNKANMFSLFAYFVKLDDLNVLGDITEVKQKLEAFEADIPAEYKISAKEGVNNKKERLIRTQHIEKLLGGV</sequence>
<dbReference type="EMBL" id="JAWCUA010000010">
    <property type="protein sequence ID" value="MDU0114131.1"/>
    <property type="molecule type" value="Genomic_DNA"/>
</dbReference>
<comment type="caution">
    <text evidence="2">The sequence shown here is derived from an EMBL/GenBank/DDBJ whole genome shotgun (WGS) entry which is preliminary data.</text>
</comment>
<evidence type="ECO:0000313" key="3">
    <source>
        <dbReference type="Proteomes" id="UP001257914"/>
    </source>
</evidence>
<keyword evidence="3" id="KW-1185">Reference proteome</keyword>
<protein>
    <submittedName>
        <fullName evidence="2">DUF262 domain-containing protein</fullName>
    </submittedName>
</protein>
<evidence type="ECO:0000313" key="2">
    <source>
        <dbReference type="EMBL" id="MDU0114131.1"/>
    </source>
</evidence>
<name>A0ABU3R398_9GAMM</name>
<evidence type="ECO:0000259" key="1">
    <source>
        <dbReference type="Pfam" id="PF03235"/>
    </source>
</evidence>
<dbReference type="Pfam" id="PF03235">
    <property type="entry name" value="GmrSD_N"/>
    <property type="match status" value="1"/>
</dbReference>
<feature type="domain" description="GmrSD restriction endonucleases N-terminal" evidence="1">
    <location>
        <begin position="12"/>
        <end position="153"/>
    </location>
</feature>